<dbReference type="Gene3D" id="3.30.710.10">
    <property type="entry name" value="Potassium Channel Kv1.1, Chain A"/>
    <property type="match status" value="1"/>
</dbReference>
<dbReference type="SUPFAM" id="SSF54695">
    <property type="entry name" value="POZ domain"/>
    <property type="match status" value="1"/>
</dbReference>
<dbReference type="InterPro" id="IPR038648">
    <property type="entry name" value="PHR_sf"/>
</dbReference>
<name>A0AA88YFP3_PINIB</name>
<dbReference type="Gene3D" id="2.60.120.820">
    <property type="entry name" value="PHR domain"/>
    <property type="match status" value="1"/>
</dbReference>
<evidence type="ECO:0000259" key="2">
    <source>
        <dbReference type="PROSITE" id="PS50097"/>
    </source>
</evidence>
<proteinExistence type="predicted"/>
<dbReference type="PANTHER" id="PTHR45774">
    <property type="entry name" value="BTB/POZ DOMAIN-CONTAINING"/>
    <property type="match status" value="1"/>
</dbReference>
<evidence type="ECO:0000313" key="3">
    <source>
        <dbReference type="EMBL" id="KAK3100650.1"/>
    </source>
</evidence>
<dbReference type="InterPro" id="IPR011705">
    <property type="entry name" value="BACK"/>
</dbReference>
<dbReference type="Pfam" id="PF00651">
    <property type="entry name" value="BTB"/>
    <property type="match status" value="1"/>
</dbReference>
<feature type="compositionally biased region" description="Acidic residues" evidence="1">
    <location>
        <begin position="283"/>
        <end position="297"/>
    </location>
</feature>
<evidence type="ECO:0000256" key="1">
    <source>
        <dbReference type="SAM" id="MobiDB-lite"/>
    </source>
</evidence>
<dbReference type="Proteomes" id="UP001186944">
    <property type="component" value="Unassembled WGS sequence"/>
</dbReference>
<accession>A0AA88YFP3</accession>
<dbReference type="InterPro" id="IPR011333">
    <property type="entry name" value="SKP1/BTB/POZ_sf"/>
</dbReference>
<protein>
    <recommendedName>
        <fullName evidence="2">BTB domain-containing protein</fullName>
    </recommendedName>
</protein>
<feature type="region of interest" description="Disordered" evidence="1">
    <location>
        <begin position="275"/>
        <end position="303"/>
    </location>
</feature>
<dbReference type="PANTHER" id="PTHR45774:SF3">
    <property type="entry name" value="BTB (POZ) DOMAIN-CONTAINING 2B-RELATED"/>
    <property type="match status" value="1"/>
</dbReference>
<dbReference type="SMART" id="SM00225">
    <property type="entry name" value="BTB"/>
    <property type="match status" value="1"/>
</dbReference>
<gene>
    <name evidence="3" type="ORF">FSP39_023079</name>
</gene>
<dbReference type="InterPro" id="IPR000210">
    <property type="entry name" value="BTB/POZ_dom"/>
</dbReference>
<feature type="domain" description="BTB" evidence="2">
    <location>
        <begin position="34"/>
        <end position="101"/>
    </location>
</feature>
<dbReference type="AlphaFoldDB" id="A0AA88YFP3"/>
<reference evidence="3" key="1">
    <citation type="submission" date="2019-08" db="EMBL/GenBank/DDBJ databases">
        <title>The improved chromosome-level genome for the pearl oyster Pinctada fucata martensii using PacBio sequencing and Hi-C.</title>
        <authorList>
            <person name="Zheng Z."/>
        </authorList>
    </citation>
    <scope>NUCLEOTIDE SEQUENCE</scope>
    <source>
        <strain evidence="3">ZZ-2019</strain>
        <tissue evidence="3">Adductor muscle</tissue>
    </source>
</reference>
<dbReference type="EMBL" id="VSWD01000006">
    <property type="protein sequence ID" value="KAK3100650.1"/>
    <property type="molecule type" value="Genomic_DNA"/>
</dbReference>
<dbReference type="SMART" id="SM00875">
    <property type="entry name" value="BACK"/>
    <property type="match status" value="1"/>
</dbReference>
<evidence type="ECO:0000313" key="4">
    <source>
        <dbReference type="Proteomes" id="UP001186944"/>
    </source>
</evidence>
<organism evidence="3 4">
    <name type="scientific">Pinctada imbricata</name>
    <name type="common">Atlantic pearl-oyster</name>
    <name type="synonym">Pinctada martensii</name>
    <dbReference type="NCBI Taxonomy" id="66713"/>
    <lineage>
        <taxon>Eukaryota</taxon>
        <taxon>Metazoa</taxon>
        <taxon>Spiralia</taxon>
        <taxon>Lophotrochozoa</taxon>
        <taxon>Mollusca</taxon>
        <taxon>Bivalvia</taxon>
        <taxon>Autobranchia</taxon>
        <taxon>Pteriomorphia</taxon>
        <taxon>Pterioida</taxon>
        <taxon>Pterioidea</taxon>
        <taxon>Pteriidae</taxon>
        <taxon>Pinctada</taxon>
    </lineage>
</organism>
<sequence>MASNDSLTTSVTTVHPGRTLGECLGKYLDEQTDTDVSFIVGEDKIEVKAHRMVLQCRSPVFSRMLSQTFHDGGDIEIKDTLVDNFKTLIRFLYTDQANLNEENAIPVLHLADKYDVPLLYDRCVKFLNNNIKIENACLIFASAKRYNSETLKIASLSFICLNKDCLRSDEFLNLCREDVMDISGNENLSCKEENLLESLCRWAEVRCNETGKETNDANKRQILGNLLFTVRFPLMDYDFLINTLSNSKLLTDLELKLVLQKRSKKETLLKESTGMKEVKSIEDSSEADDTDTEDTDEEKPRRQMINGAARKAIQPVNIMFESGSVILLTEEMQQEQSISFTVSEDSWFYGVIMYGPETKTRFGYELRLGSYNDNSKKYSEIVKVSSFMTPDEKSYTCALPLNAPFLLNGSQRYLCLIMVFSNPSCRFYRLKDQTSSSVTPNLRRPVFTNIHFGKPSLKSGQIVVLHSGSSVAEKESSSDQGTFTEKSFFHKILKVTKRSDHIAGMMIF</sequence>
<keyword evidence="4" id="KW-1185">Reference proteome</keyword>
<dbReference type="CDD" id="cd14733">
    <property type="entry name" value="BACK"/>
    <property type="match status" value="1"/>
</dbReference>
<dbReference type="PROSITE" id="PS50097">
    <property type="entry name" value="BTB"/>
    <property type="match status" value="1"/>
</dbReference>
<dbReference type="Gene3D" id="1.25.40.420">
    <property type="match status" value="1"/>
</dbReference>
<comment type="caution">
    <text evidence="3">The sequence shown here is derived from an EMBL/GenBank/DDBJ whole genome shotgun (WGS) entry which is preliminary data.</text>
</comment>
<dbReference type="Pfam" id="PF07707">
    <property type="entry name" value="BACK"/>
    <property type="match status" value="1"/>
</dbReference>